<dbReference type="AlphaFoldDB" id="F0BCH7"/>
<comment type="caution">
    <text evidence="1">The sequence shown here is derived from an EMBL/GenBank/DDBJ whole genome shotgun (WGS) entry which is preliminary data.</text>
</comment>
<organism evidence="1 2">
    <name type="scientific">Xanthomonas vesicatoria ATCC 35937</name>
    <dbReference type="NCBI Taxonomy" id="925775"/>
    <lineage>
        <taxon>Bacteria</taxon>
        <taxon>Pseudomonadati</taxon>
        <taxon>Pseudomonadota</taxon>
        <taxon>Gammaproteobacteria</taxon>
        <taxon>Lysobacterales</taxon>
        <taxon>Lysobacteraceae</taxon>
        <taxon>Xanthomonas</taxon>
    </lineage>
</organism>
<dbReference type="Proteomes" id="UP000003299">
    <property type="component" value="Unassembled WGS sequence"/>
</dbReference>
<accession>F0BCH7</accession>
<evidence type="ECO:0000313" key="2">
    <source>
        <dbReference type="Proteomes" id="UP000003299"/>
    </source>
</evidence>
<sequence>MERIDRVWSRRDALLRKSSSLGAMVRAETVVIVATL</sequence>
<reference evidence="1 2" key="1">
    <citation type="journal article" date="2011" name="BMC Genomics">
        <title>Comparative genomics reveals diversity among xanthomonads infecting tomato and pepper.</title>
        <authorList>
            <person name="Potnis N."/>
            <person name="Krasileva K."/>
            <person name="Chow V."/>
            <person name="Almeida N.F."/>
            <person name="Patil P.B."/>
            <person name="Ryan R.P."/>
            <person name="Sharlach M."/>
            <person name="Behlau F."/>
            <person name="Dow J.M."/>
            <person name="Momol M.T."/>
            <person name="White F.F."/>
            <person name="Preston J.F."/>
            <person name="Vinatzer B.A."/>
            <person name="Koebnik R."/>
            <person name="Setubal J.C."/>
            <person name="Norman D.J."/>
            <person name="Staskawicz B.J."/>
            <person name="Jones J.B."/>
        </authorList>
    </citation>
    <scope>NUCLEOTIDE SEQUENCE [LARGE SCALE GENOMIC DNA]</scope>
    <source>
        <strain evidence="1 2">ATCC 35937</strain>
    </source>
</reference>
<name>F0BCH7_9XANT</name>
<evidence type="ECO:0000313" key="1">
    <source>
        <dbReference type="EMBL" id="EGD09850.1"/>
    </source>
</evidence>
<protein>
    <submittedName>
        <fullName evidence="1">Uncharacterized protein</fullName>
    </submittedName>
</protein>
<proteinExistence type="predicted"/>
<gene>
    <name evidence="1" type="ORF">XVE_1804</name>
</gene>
<dbReference type="EMBL" id="AEQV01000052">
    <property type="protein sequence ID" value="EGD09850.1"/>
    <property type="molecule type" value="Genomic_DNA"/>
</dbReference>